<accession>A0A6I1MM92</accession>
<dbReference type="Proteomes" id="UP000430345">
    <property type="component" value="Unassembled WGS sequence"/>
</dbReference>
<evidence type="ECO:0000313" key="2">
    <source>
        <dbReference type="Proteomes" id="UP000430345"/>
    </source>
</evidence>
<dbReference type="AlphaFoldDB" id="A0A6I1MM92"/>
<name>A0A6I1MM92_9CLOT</name>
<sequence length="186" mass="21522">MEIIYPEDFIKFYNEDEEIIDVGEFEIVNNFNEVDLILSKFEGYRQSEKLSKTISDSTHSVLSNLCNISQNIVDTISTSTPIEYISSLIPSSNITKTYRNKPLGPPPSYLPSKNDKNVSITKGNLNSKPFSLCINKFTYIWQTNGRSYWTYLILANNKSICGFRWTAFRWIYFGLDLNRINAFVCY</sequence>
<comment type="caution">
    <text evidence="1">The sequence shown here is derived from an EMBL/GenBank/DDBJ whole genome shotgun (WGS) entry which is preliminary data.</text>
</comment>
<proteinExistence type="predicted"/>
<evidence type="ECO:0000313" key="1">
    <source>
        <dbReference type="EMBL" id="MPQ43873.1"/>
    </source>
</evidence>
<protein>
    <submittedName>
        <fullName evidence="1">Uncharacterized protein</fullName>
    </submittedName>
</protein>
<gene>
    <name evidence="1" type="ORF">GBZ86_08890</name>
</gene>
<reference evidence="1 2" key="1">
    <citation type="submission" date="2019-10" db="EMBL/GenBank/DDBJ databases">
        <title>The Genome Sequence of Clostridium tarantellae Isolated from Fish Brain.</title>
        <authorList>
            <person name="Bano L."/>
            <person name="Kiel M."/>
            <person name="Sales G."/>
            <person name="Doxey A.C."/>
            <person name="Mansfield M.J."/>
            <person name="Schiavone M."/>
            <person name="Rossetto O."/>
            <person name="Pirazzini M."/>
            <person name="Dobrindt U."/>
            <person name="Montecucco C."/>
        </authorList>
    </citation>
    <scope>NUCLEOTIDE SEQUENCE [LARGE SCALE GENOMIC DNA]</scope>
    <source>
        <strain evidence="1 2">DSM 3997</strain>
    </source>
</reference>
<keyword evidence="2" id="KW-1185">Reference proteome</keyword>
<dbReference type="OrthoDB" id="2068061at2"/>
<organism evidence="1 2">
    <name type="scientific">Clostridium tarantellae</name>
    <dbReference type="NCBI Taxonomy" id="39493"/>
    <lineage>
        <taxon>Bacteria</taxon>
        <taxon>Bacillati</taxon>
        <taxon>Bacillota</taxon>
        <taxon>Clostridia</taxon>
        <taxon>Eubacteriales</taxon>
        <taxon>Clostridiaceae</taxon>
        <taxon>Clostridium</taxon>
    </lineage>
</organism>
<dbReference type="RefSeq" id="WP_152889820.1">
    <property type="nucleotide sequence ID" value="NZ_WHJC01000118.1"/>
</dbReference>
<dbReference type="EMBL" id="WHJC01000118">
    <property type="protein sequence ID" value="MPQ43873.1"/>
    <property type="molecule type" value="Genomic_DNA"/>
</dbReference>